<dbReference type="PANTHER" id="PTHR43098">
    <property type="entry name" value="L-ORNITHINE N(5)-MONOOXYGENASE-RELATED"/>
    <property type="match status" value="1"/>
</dbReference>
<keyword evidence="4" id="KW-0274">FAD</keyword>
<comment type="similarity">
    <text evidence="2">Belongs to the FAD-binding monooxygenase family.</text>
</comment>
<gene>
    <name evidence="8" type="ORF">B0A48_18661</name>
</gene>
<evidence type="ECO:0000256" key="6">
    <source>
        <dbReference type="ARBA" id="ARBA00023002"/>
    </source>
</evidence>
<dbReference type="InterPro" id="IPR036188">
    <property type="entry name" value="FAD/NAD-bd_sf"/>
</dbReference>
<name>A0A1V8S8B9_9PEZI</name>
<evidence type="ECO:0000313" key="9">
    <source>
        <dbReference type="Proteomes" id="UP000192596"/>
    </source>
</evidence>
<protein>
    <submittedName>
        <fullName evidence="8">Uncharacterized protein</fullName>
    </submittedName>
</protein>
<evidence type="ECO:0000256" key="4">
    <source>
        <dbReference type="ARBA" id="ARBA00022827"/>
    </source>
</evidence>
<evidence type="ECO:0000256" key="7">
    <source>
        <dbReference type="ARBA" id="ARBA00023033"/>
    </source>
</evidence>
<dbReference type="PANTHER" id="PTHR43098:SF3">
    <property type="entry name" value="L-ORNITHINE N(5)-MONOOXYGENASE-RELATED"/>
    <property type="match status" value="1"/>
</dbReference>
<dbReference type="Proteomes" id="UP000192596">
    <property type="component" value="Unassembled WGS sequence"/>
</dbReference>
<dbReference type="SUPFAM" id="SSF51905">
    <property type="entry name" value="FAD/NAD(P)-binding domain"/>
    <property type="match status" value="1"/>
</dbReference>
<dbReference type="STRING" id="1507870.A0A1V8S8B9"/>
<keyword evidence="6" id="KW-0560">Oxidoreductase</keyword>
<keyword evidence="3" id="KW-0285">Flavoprotein</keyword>
<reference evidence="9" key="1">
    <citation type="submission" date="2017-03" db="EMBL/GenBank/DDBJ databases">
        <title>Genomes of endolithic fungi from Antarctica.</title>
        <authorList>
            <person name="Coleine C."/>
            <person name="Masonjones S."/>
            <person name="Stajich J.E."/>
        </authorList>
    </citation>
    <scope>NUCLEOTIDE SEQUENCE [LARGE SCALE GENOMIC DNA]</scope>
    <source>
        <strain evidence="9">CCFEE 5527</strain>
    </source>
</reference>
<keyword evidence="5" id="KW-0521">NADP</keyword>
<dbReference type="OrthoDB" id="66881at2759"/>
<keyword evidence="9" id="KW-1185">Reference proteome</keyword>
<evidence type="ECO:0000256" key="1">
    <source>
        <dbReference type="ARBA" id="ARBA00001974"/>
    </source>
</evidence>
<dbReference type="InParanoid" id="A0A1V8S8B9"/>
<dbReference type="EMBL" id="NAJO01000116">
    <property type="protein sequence ID" value="OQN95279.1"/>
    <property type="molecule type" value="Genomic_DNA"/>
</dbReference>
<proteinExistence type="inferred from homology"/>
<dbReference type="InterPro" id="IPR050775">
    <property type="entry name" value="FAD-binding_Monooxygenases"/>
</dbReference>
<accession>A0A1V8S8B9</accession>
<evidence type="ECO:0000256" key="5">
    <source>
        <dbReference type="ARBA" id="ARBA00022857"/>
    </source>
</evidence>
<evidence type="ECO:0000313" key="8">
    <source>
        <dbReference type="EMBL" id="OQN95279.1"/>
    </source>
</evidence>
<evidence type="ECO:0000256" key="2">
    <source>
        <dbReference type="ARBA" id="ARBA00010139"/>
    </source>
</evidence>
<comment type="caution">
    <text evidence="8">The sequence shown here is derived from an EMBL/GenBank/DDBJ whole genome shotgun (WGS) entry which is preliminary data.</text>
</comment>
<organism evidence="8 9">
    <name type="scientific">Cryoendolithus antarcticus</name>
    <dbReference type="NCBI Taxonomy" id="1507870"/>
    <lineage>
        <taxon>Eukaryota</taxon>
        <taxon>Fungi</taxon>
        <taxon>Dikarya</taxon>
        <taxon>Ascomycota</taxon>
        <taxon>Pezizomycotina</taxon>
        <taxon>Dothideomycetes</taxon>
        <taxon>Dothideomycetidae</taxon>
        <taxon>Cladosporiales</taxon>
        <taxon>Cladosporiaceae</taxon>
        <taxon>Cryoendolithus</taxon>
    </lineage>
</organism>
<dbReference type="AlphaFoldDB" id="A0A1V8S8B9"/>
<comment type="cofactor">
    <cofactor evidence="1">
        <name>FAD</name>
        <dbReference type="ChEBI" id="CHEBI:57692"/>
    </cofactor>
</comment>
<dbReference type="GO" id="GO:0004497">
    <property type="term" value="F:monooxygenase activity"/>
    <property type="evidence" value="ECO:0007669"/>
    <property type="project" value="UniProtKB-KW"/>
</dbReference>
<sequence>MDANREAYSSWRDETRSRLHNERLKDKLAPEVQPHAFGTKRISLENGFYEIFNQSNVSLVNIDETPVMSVTEKGIKTTEKE</sequence>
<keyword evidence="7" id="KW-0503">Monooxygenase</keyword>
<evidence type="ECO:0000256" key="3">
    <source>
        <dbReference type="ARBA" id="ARBA00022630"/>
    </source>
</evidence>